<dbReference type="EMBL" id="CM023481">
    <property type="protein sequence ID" value="KAH6945220.1"/>
    <property type="molecule type" value="Genomic_DNA"/>
</dbReference>
<accession>A0ACB7TE67</accession>
<name>A0ACB7TE67_HYAAI</name>
<organism evidence="1 2">
    <name type="scientific">Hyalomma asiaticum</name>
    <name type="common">Tick</name>
    <dbReference type="NCBI Taxonomy" id="266040"/>
    <lineage>
        <taxon>Eukaryota</taxon>
        <taxon>Metazoa</taxon>
        <taxon>Ecdysozoa</taxon>
        <taxon>Arthropoda</taxon>
        <taxon>Chelicerata</taxon>
        <taxon>Arachnida</taxon>
        <taxon>Acari</taxon>
        <taxon>Parasitiformes</taxon>
        <taxon>Ixodida</taxon>
        <taxon>Ixodoidea</taxon>
        <taxon>Ixodidae</taxon>
        <taxon>Hyalomminae</taxon>
        <taxon>Hyalomma</taxon>
    </lineage>
</organism>
<dbReference type="Proteomes" id="UP000821845">
    <property type="component" value="Chromosome 1"/>
</dbReference>
<evidence type="ECO:0000313" key="2">
    <source>
        <dbReference type="Proteomes" id="UP000821845"/>
    </source>
</evidence>
<reference evidence="1" key="1">
    <citation type="submission" date="2020-05" db="EMBL/GenBank/DDBJ databases">
        <title>Large-scale comparative analyses of tick genomes elucidate their genetic diversity and vector capacities.</title>
        <authorList>
            <person name="Jia N."/>
            <person name="Wang J."/>
            <person name="Shi W."/>
            <person name="Du L."/>
            <person name="Sun Y."/>
            <person name="Zhan W."/>
            <person name="Jiang J."/>
            <person name="Wang Q."/>
            <person name="Zhang B."/>
            <person name="Ji P."/>
            <person name="Sakyi L.B."/>
            <person name="Cui X."/>
            <person name="Yuan T."/>
            <person name="Jiang B."/>
            <person name="Yang W."/>
            <person name="Lam T.T.-Y."/>
            <person name="Chang Q."/>
            <person name="Ding S."/>
            <person name="Wang X."/>
            <person name="Zhu J."/>
            <person name="Ruan X."/>
            <person name="Zhao L."/>
            <person name="Wei J."/>
            <person name="Que T."/>
            <person name="Du C."/>
            <person name="Cheng J."/>
            <person name="Dai P."/>
            <person name="Han X."/>
            <person name="Huang E."/>
            <person name="Gao Y."/>
            <person name="Liu J."/>
            <person name="Shao H."/>
            <person name="Ye R."/>
            <person name="Li L."/>
            <person name="Wei W."/>
            <person name="Wang X."/>
            <person name="Wang C."/>
            <person name="Yang T."/>
            <person name="Huo Q."/>
            <person name="Li W."/>
            <person name="Guo W."/>
            <person name="Chen H."/>
            <person name="Zhou L."/>
            <person name="Ni X."/>
            <person name="Tian J."/>
            <person name="Zhou Y."/>
            <person name="Sheng Y."/>
            <person name="Liu T."/>
            <person name="Pan Y."/>
            <person name="Xia L."/>
            <person name="Li J."/>
            <person name="Zhao F."/>
            <person name="Cao W."/>
        </authorList>
    </citation>
    <scope>NUCLEOTIDE SEQUENCE</scope>
    <source>
        <strain evidence="1">Hyas-2018</strain>
    </source>
</reference>
<comment type="caution">
    <text evidence="1">The sequence shown here is derived from an EMBL/GenBank/DDBJ whole genome shotgun (WGS) entry which is preliminary data.</text>
</comment>
<sequence>MASHRICTHDASFYNRVRLQLVPMGRDRTNRARRHFKYDSVSNKSICQIEICQHVVSGDHGGSLERHLQRRHKEVYDSILADKASSTKHVVSDEVEGCPLAKLRQVKSTVSRYDLSVAQEYSVTTDNDANILKAARLLGETDHETDASSSDEEADSGYPEFEHCGSLLDNAEDADSLGLDGAEFKLRVRFYNGTIPFLLVADVDLLKKVQIEHSDAFLERGTVFEIEPLPDYRHKLIVTAPVSRWREMRAVLSPAFTISKLSQMFVIMDKCSDTMIEKLEEKRTFAPSVEITQIFRRATIDTMLKAGYGVDLKVQDGPYGKFFDELGKGADQLLRSVPTCGLSFLARRTERVAIEGTIRTHPAEFMTKDRCSLHKAVERPS</sequence>
<proteinExistence type="predicted"/>
<keyword evidence="2" id="KW-1185">Reference proteome</keyword>
<gene>
    <name evidence="1" type="ORF">HPB50_007570</name>
</gene>
<protein>
    <submittedName>
        <fullName evidence="1">Uncharacterized protein</fullName>
    </submittedName>
</protein>
<evidence type="ECO:0000313" key="1">
    <source>
        <dbReference type="EMBL" id="KAH6945220.1"/>
    </source>
</evidence>